<protein>
    <submittedName>
        <fullName evidence="8">PSPN protein</fullName>
    </submittedName>
</protein>
<dbReference type="InterPro" id="IPR029034">
    <property type="entry name" value="Cystine-knot_cytokine"/>
</dbReference>
<evidence type="ECO:0000313" key="8">
    <source>
        <dbReference type="EMBL" id="NXW95846.1"/>
    </source>
</evidence>
<keyword evidence="5" id="KW-0339">Growth factor</keyword>
<evidence type="ECO:0000256" key="2">
    <source>
        <dbReference type="ARBA" id="ARBA00009832"/>
    </source>
</evidence>
<organism evidence="8 9">
    <name type="scientific">Pampusana beccarii</name>
    <name type="common">Western bronze ground-dove</name>
    <dbReference type="NCBI Taxonomy" id="2953425"/>
    <lineage>
        <taxon>Eukaryota</taxon>
        <taxon>Metazoa</taxon>
        <taxon>Chordata</taxon>
        <taxon>Craniata</taxon>
        <taxon>Vertebrata</taxon>
        <taxon>Euteleostomi</taxon>
        <taxon>Archelosauria</taxon>
        <taxon>Archosauria</taxon>
        <taxon>Dinosauria</taxon>
        <taxon>Saurischia</taxon>
        <taxon>Theropoda</taxon>
        <taxon>Coelurosauria</taxon>
        <taxon>Aves</taxon>
        <taxon>Neognathae</taxon>
        <taxon>Neoaves</taxon>
        <taxon>Columbimorphae</taxon>
        <taxon>Columbiformes</taxon>
        <taxon>Columbidae</taxon>
        <taxon>Pampusana</taxon>
    </lineage>
</organism>
<keyword evidence="9" id="KW-1185">Reference proteome</keyword>
<dbReference type="InterPro" id="IPR043401">
    <property type="entry name" value="GDNF_fam"/>
</dbReference>
<sequence length="71" mass="7165">TPPQLIGGRCSLRSRPVPVRNLGLGYHSPETVLFRYCGGGCPPNPPSNHGLALQHLLALGGAPGGAPGGPC</sequence>
<dbReference type="GO" id="GO:0005576">
    <property type="term" value="C:extracellular region"/>
    <property type="evidence" value="ECO:0007669"/>
    <property type="project" value="UniProtKB-SubCell"/>
</dbReference>
<dbReference type="GO" id="GO:0030971">
    <property type="term" value="F:receptor tyrosine kinase binding"/>
    <property type="evidence" value="ECO:0007669"/>
    <property type="project" value="InterPro"/>
</dbReference>
<feature type="non-terminal residue" evidence="8">
    <location>
        <position position="71"/>
    </location>
</feature>
<dbReference type="Gene3D" id="2.10.90.10">
    <property type="entry name" value="Cystine-knot cytokines"/>
    <property type="match status" value="1"/>
</dbReference>
<dbReference type="GO" id="GO:0030116">
    <property type="term" value="F:glial cell-derived neurotrophic factor receptor binding"/>
    <property type="evidence" value="ECO:0007669"/>
    <property type="project" value="InterPro"/>
</dbReference>
<dbReference type="GO" id="GO:0008083">
    <property type="term" value="F:growth factor activity"/>
    <property type="evidence" value="ECO:0007669"/>
    <property type="project" value="UniProtKB-KW"/>
</dbReference>
<gene>
    <name evidence="8" type="primary">Pspn</name>
    <name evidence="8" type="ORF">ALOBEC_R15502</name>
</gene>
<evidence type="ECO:0000256" key="3">
    <source>
        <dbReference type="ARBA" id="ARBA00022525"/>
    </source>
</evidence>
<feature type="non-terminal residue" evidence="8">
    <location>
        <position position="1"/>
    </location>
</feature>
<reference evidence="8 9" key="1">
    <citation type="submission" date="2020-02" db="EMBL/GenBank/DDBJ databases">
        <title>Bird 10,000 Genomes (B10K) Project - Family phase.</title>
        <authorList>
            <person name="Zhang G."/>
        </authorList>
    </citation>
    <scope>NUCLEOTIDE SEQUENCE [LARGE SCALE GENOMIC DNA]</scope>
    <source>
        <strain evidence="8">B10K-DU-006-06</strain>
    </source>
</reference>
<keyword evidence="6" id="KW-1015">Disulfide bond</keyword>
<dbReference type="SUPFAM" id="SSF57501">
    <property type="entry name" value="Cystine-knot cytokines"/>
    <property type="match status" value="1"/>
</dbReference>
<dbReference type="EMBL" id="VWYH01025810">
    <property type="protein sequence ID" value="NXW95846.1"/>
    <property type="molecule type" value="Genomic_DNA"/>
</dbReference>
<evidence type="ECO:0000256" key="4">
    <source>
        <dbReference type="ARBA" id="ARBA00022729"/>
    </source>
</evidence>
<feature type="domain" description="TGF-beta family profile" evidence="7">
    <location>
        <begin position="1"/>
        <end position="71"/>
    </location>
</feature>
<dbReference type="PANTHER" id="PTHR12173">
    <property type="entry name" value="GDNF SUBFAMILY OF TGF-BETA FAMILY"/>
    <property type="match status" value="1"/>
</dbReference>
<keyword evidence="3" id="KW-0964">Secreted</keyword>
<keyword evidence="4" id="KW-0732">Signal</keyword>
<dbReference type="OrthoDB" id="9936891at2759"/>
<evidence type="ECO:0000256" key="1">
    <source>
        <dbReference type="ARBA" id="ARBA00004613"/>
    </source>
</evidence>
<dbReference type="Proteomes" id="UP000541332">
    <property type="component" value="Unassembled WGS sequence"/>
</dbReference>
<comment type="caution">
    <text evidence="8">The sequence shown here is derived from an EMBL/GenBank/DDBJ whole genome shotgun (WGS) entry which is preliminary data.</text>
</comment>
<dbReference type="AlphaFoldDB" id="A0A7L4G9R6"/>
<comment type="subcellular location">
    <subcellularLocation>
        <location evidence="1">Secreted</location>
    </subcellularLocation>
</comment>
<evidence type="ECO:0000256" key="6">
    <source>
        <dbReference type="ARBA" id="ARBA00023157"/>
    </source>
</evidence>
<comment type="similarity">
    <text evidence="2">Belongs to the TGF-beta family. GDNF subfamily.</text>
</comment>
<dbReference type="GO" id="GO:0048731">
    <property type="term" value="P:system development"/>
    <property type="evidence" value="ECO:0007669"/>
    <property type="project" value="UniProtKB-ARBA"/>
</dbReference>
<proteinExistence type="inferred from homology"/>
<name>A0A7L4G9R6_9COLU</name>
<evidence type="ECO:0000259" key="7">
    <source>
        <dbReference type="PROSITE" id="PS51362"/>
    </source>
</evidence>
<accession>A0A7L4G9R6</accession>
<dbReference type="PANTHER" id="PTHR12173:SF8">
    <property type="entry name" value="PERSEPHIN"/>
    <property type="match status" value="1"/>
</dbReference>
<evidence type="ECO:0000313" key="9">
    <source>
        <dbReference type="Proteomes" id="UP000541332"/>
    </source>
</evidence>
<evidence type="ECO:0000256" key="5">
    <source>
        <dbReference type="ARBA" id="ARBA00023030"/>
    </source>
</evidence>
<dbReference type="PROSITE" id="PS51362">
    <property type="entry name" value="TGF_BETA_2"/>
    <property type="match status" value="1"/>
</dbReference>
<dbReference type="InterPro" id="IPR001839">
    <property type="entry name" value="TGF-b_C"/>
</dbReference>